<dbReference type="PANTHER" id="PTHR32305:SF15">
    <property type="entry name" value="PROTEIN RHSA-RELATED"/>
    <property type="match status" value="1"/>
</dbReference>
<dbReference type="InterPro" id="IPR022385">
    <property type="entry name" value="Rhs_assc_core"/>
</dbReference>
<dbReference type="Pfam" id="PF21725">
    <property type="entry name" value="T7SS_signal"/>
    <property type="match status" value="1"/>
</dbReference>
<protein>
    <submittedName>
        <fullName evidence="6">T7SS-secreted protein</fullName>
    </submittedName>
</protein>
<keyword evidence="7" id="KW-1185">Reference proteome</keyword>
<accession>A0ABV3HXD3</accession>
<feature type="region of interest" description="Disordered" evidence="2">
    <location>
        <begin position="382"/>
        <end position="410"/>
    </location>
</feature>
<evidence type="ECO:0000259" key="4">
    <source>
        <dbReference type="Pfam" id="PF21725"/>
    </source>
</evidence>
<evidence type="ECO:0000256" key="2">
    <source>
        <dbReference type="SAM" id="MobiDB-lite"/>
    </source>
</evidence>
<dbReference type="InterPro" id="IPR050708">
    <property type="entry name" value="T6SS_VgrG/RHS"/>
</dbReference>
<feature type="domain" description="Putative T7SS secretion signal" evidence="4">
    <location>
        <begin position="16"/>
        <end position="252"/>
    </location>
</feature>
<feature type="domain" description="Teneurin-like YD-shell" evidence="5">
    <location>
        <begin position="1091"/>
        <end position="1263"/>
    </location>
</feature>
<evidence type="ECO:0000259" key="5">
    <source>
        <dbReference type="Pfam" id="PF25023"/>
    </source>
</evidence>
<keyword evidence="1" id="KW-0677">Repeat</keyword>
<dbReference type="Proteomes" id="UP001552521">
    <property type="component" value="Unassembled WGS sequence"/>
</dbReference>
<dbReference type="Pfam" id="PF20148">
    <property type="entry name" value="DUF6531"/>
    <property type="match status" value="1"/>
</dbReference>
<name>A0ABV3HXD3_9ACTN</name>
<evidence type="ECO:0000256" key="1">
    <source>
        <dbReference type="ARBA" id="ARBA00022737"/>
    </source>
</evidence>
<evidence type="ECO:0000313" key="7">
    <source>
        <dbReference type="Proteomes" id="UP001552521"/>
    </source>
</evidence>
<reference evidence="6 7" key="1">
    <citation type="submission" date="2024-06" db="EMBL/GenBank/DDBJ databases">
        <title>The Natural Products Discovery Center: Release of the First 8490 Sequenced Strains for Exploring Actinobacteria Biosynthetic Diversity.</title>
        <authorList>
            <person name="Kalkreuter E."/>
            <person name="Kautsar S.A."/>
            <person name="Yang D."/>
            <person name="Bader C.D."/>
            <person name="Teijaro C.N."/>
            <person name="Fluegel L."/>
            <person name="Davis C.M."/>
            <person name="Simpson J.R."/>
            <person name="Lauterbach L."/>
            <person name="Steele A.D."/>
            <person name="Gui C."/>
            <person name="Meng S."/>
            <person name="Li G."/>
            <person name="Viehrig K."/>
            <person name="Ye F."/>
            <person name="Su P."/>
            <person name="Kiefer A.F."/>
            <person name="Nichols A."/>
            <person name="Cepeda A.J."/>
            <person name="Yan W."/>
            <person name="Fan B."/>
            <person name="Jiang Y."/>
            <person name="Adhikari A."/>
            <person name="Zheng C.-J."/>
            <person name="Schuster L."/>
            <person name="Cowan T.M."/>
            <person name="Smanski M.J."/>
            <person name="Chevrette M.G."/>
            <person name="De Carvalho L.P.S."/>
            <person name="Shen B."/>
        </authorList>
    </citation>
    <scope>NUCLEOTIDE SEQUENCE [LARGE SCALE GENOMIC DNA]</scope>
    <source>
        <strain evidence="6 7">NPDC049344</strain>
    </source>
</reference>
<comment type="caution">
    <text evidence="6">The sequence shown here is derived from an EMBL/GenBank/DDBJ whole genome shotgun (WGS) entry which is preliminary data.</text>
</comment>
<feature type="domain" description="DUF6531" evidence="3">
    <location>
        <begin position="410"/>
        <end position="481"/>
    </location>
</feature>
<dbReference type="InterPro" id="IPR031325">
    <property type="entry name" value="RHS_repeat"/>
</dbReference>
<organism evidence="6 7">
    <name type="scientific">Streptomyces kurssanovii</name>
    <dbReference type="NCBI Taxonomy" id="67312"/>
    <lineage>
        <taxon>Bacteria</taxon>
        <taxon>Bacillati</taxon>
        <taxon>Actinomycetota</taxon>
        <taxon>Actinomycetes</taxon>
        <taxon>Kitasatosporales</taxon>
        <taxon>Streptomycetaceae</taxon>
        <taxon>Streptomyces</taxon>
    </lineage>
</organism>
<dbReference type="NCBIfam" id="TIGR01643">
    <property type="entry name" value="YD_repeat_2x"/>
    <property type="match status" value="14"/>
</dbReference>
<dbReference type="Pfam" id="PF25023">
    <property type="entry name" value="TEN_YD-shell"/>
    <property type="match status" value="2"/>
</dbReference>
<gene>
    <name evidence="6" type="ORF">AB0K36_20960</name>
</gene>
<evidence type="ECO:0000259" key="3">
    <source>
        <dbReference type="Pfam" id="PF20148"/>
    </source>
</evidence>
<dbReference type="InterPro" id="IPR006530">
    <property type="entry name" value="YD"/>
</dbReference>
<dbReference type="RefSeq" id="WP_364596453.1">
    <property type="nucleotide sequence ID" value="NZ_JBFAQK010000029.1"/>
</dbReference>
<dbReference type="InterPro" id="IPR056823">
    <property type="entry name" value="TEN-like_YD-shell"/>
</dbReference>
<dbReference type="InterPro" id="IPR045351">
    <property type="entry name" value="DUF6531"/>
</dbReference>
<sequence length="1560" mass="171414">MVDWRGWGDKLVDGADRAIDKGKEVVGEGVDYVTDKAGEGLEKVGAHEWADAVEDWGDETASSLGAEVGEKQLGQTEEANELIHGRPEKIASAVKNLRDFQKAFDLVGGGMQKLDSQHWKGEAADTFRKKFDTLPKDWLRAADAFEDAAKALETYSTAVVTAQGKAREAIALYNEAKKDYEKAAAEFNKKADAYDAARNSDNPLPHPGEFKDPTTAKRKRAQEILDDARAARNQAGDTAKTAVHAAMAHAPKDKTGLDKLQTELMDYGLGQSIELAHFGGGIIKGTAGLVNFVRSVNPIDVYNLTHPAEYYKGVNMTLAGLASTVANPDRALKNAWDAAKGDPAEFLGRLVPELLGTKGAGVVKGVATAGLRSGAKHAVTEAAESGARKALDDPAQTSRPKDAVESDNTDPIDLATGVMYLPQTDIRLPGSLPLAFSRRVASDYRAGRWFGPSWSSTADQRLEIHPEGVLFVCEDGLLLSYPHPAPGVAVMPSHGPRRPLDRDIDGDYTITDPDIGRVWHFTTRHDDVALLTQIDDRNGNWITFEYDESDAPTSIVHHGGYHLKLTASEGRITALHLAGAAADGSDQEILRYGYTDGHLTSVTNSSGLPLRFSYDERGRVTSWTDTNGSAYTYEYDDQDRCTAEGGSAGHMALRLAYSDPDPETGLRVTTATTGGGAVRRYVVNDAHQVIEVTDPLGAVTRYERDRFNRLLSQTDPLGRTARFTYDESGLLTTVVRPDGREATAEYNQLGLPIRVVNPDRTAIRQKYDERGNRISVTSPSGTVTRYTYNDAGHVTAVTDGLGNTSRIRCNTVGLPVEVTDPLGATTRIDRDAFGRAVTLTGPLGAVTRLEWTPEGKLARRIDADGSEQSWTYDGEGNCLTHTDAMGQVSRFEYTHFDLLTARTGPDGIRYEFSHDHELRLTQVLNPQGLTWDYAYDAAGHLISETDFDNRTLSYERDVAGRLTARTDALGQTIRYERDELDRIVRKDAAGAVTTFAYDFTDQLAEAVNADATITSLRDRYGRLVSETVNGRTMSFTYDELGRRTGRTTPTGAVSTWTYDAAGRRTSLTTSGRTLTFEHDAAGQEIARHIGDTVSFTNEYDPLGRLTSQRITGAGRSIQRRDYTYRADGNLIGLDDQLAGAKTFDLDPAGRVTAVHAAGWTERYAYDEAGNQTQASWPASHPGQEAVGAREYTGTTITRAGDVRYEHDVLGRITLRQKTRLSRKPATWRYEWNAEDRMRSVTTPDGRVWRYQYDALGRRIGKQQLAADGRTVVEQVTFTWDGRTLCEQTTAAKTLPNPVVLTWDHNGLRPLTQRDRILASDASQEAFDERFFSIVSDLVGSPTELLGESGDVAWRTRTTLWGATTWTAASEAYTPLRSPGQYYDPETNLHYNGFRTYDPETGRYLSPDPLGLNPAPNPVTYVHNPTGWTDSLGLAPDYFPIYRTPKAVDAQYELDHGPNPANHQPGVDIGGGILSDGKIYFGERGVAAEYAGPNGLNFAKGMVKYEMHPSFLEEFMDYAKVHDRNGPDGAVRIEFAIPHDKLDRFNELTLDRSWVKIFGGP</sequence>
<dbReference type="EMBL" id="JBFAQK010000029">
    <property type="protein sequence ID" value="MEV4683249.1"/>
    <property type="molecule type" value="Genomic_DNA"/>
</dbReference>
<evidence type="ECO:0000313" key="6">
    <source>
        <dbReference type="EMBL" id="MEV4683249.1"/>
    </source>
</evidence>
<dbReference type="PANTHER" id="PTHR32305">
    <property type="match status" value="1"/>
</dbReference>
<feature type="compositionally biased region" description="Basic and acidic residues" evidence="2">
    <location>
        <begin position="208"/>
        <end position="220"/>
    </location>
</feature>
<proteinExistence type="predicted"/>
<dbReference type="InterPro" id="IPR049082">
    <property type="entry name" value="T7SS_signal"/>
</dbReference>
<feature type="region of interest" description="Disordered" evidence="2">
    <location>
        <begin position="196"/>
        <end position="220"/>
    </location>
</feature>
<dbReference type="Gene3D" id="2.180.10.10">
    <property type="entry name" value="RHS repeat-associated core"/>
    <property type="match status" value="3"/>
</dbReference>
<dbReference type="NCBIfam" id="TIGR03696">
    <property type="entry name" value="Rhs_assc_core"/>
    <property type="match status" value="1"/>
</dbReference>
<dbReference type="Pfam" id="PF05593">
    <property type="entry name" value="RHS_repeat"/>
    <property type="match status" value="7"/>
</dbReference>
<feature type="domain" description="Teneurin-like YD-shell" evidence="5">
    <location>
        <begin position="1328"/>
        <end position="1407"/>
    </location>
</feature>